<dbReference type="EMBL" id="CACRUX010000012">
    <property type="protein sequence ID" value="VYT73812.1"/>
    <property type="molecule type" value="Genomic_DNA"/>
</dbReference>
<dbReference type="PANTHER" id="PTHR35861">
    <property type="match status" value="1"/>
</dbReference>
<accession>A0A6N2Z9L3</accession>
<organism evidence="1">
    <name type="scientific">Veillonella ratti</name>
    <dbReference type="NCBI Taxonomy" id="103892"/>
    <lineage>
        <taxon>Bacteria</taxon>
        <taxon>Bacillati</taxon>
        <taxon>Bacillota</taxon>
        <taxon>Negativicutes</taxon>
        <taxon>Veillonellales</taxon>
        <taxon>Veillonellaceae</taxon>
        <taxon>Veillonella</taxon>
    </lineage>
</organism>
<reference evidence="1" key="1">
    <citation type="submission" date="2019-11" db="EMBL/GenBank/DDBJ databases">
        <authorList>
            <person name="Feng L."/>
        </authorList>
    </citation>
    <scope>NUCLEOTIDE SEQUENCE</scope>
    <source>
        <strain evidence="1">VrattiLFYP33</strain>
    </source>
</reference>
<dbReference type="InterPro" id="IPR052042">
    <property type="entry name" value="Tail_sheath_structural"/>
</dbReference>
<proteinExistence type="predicted"/>
<gene>
    <name evidence="1" type="ORF">VRLFYP33_00407</name>
</gene>
<sequence>MATYGHYVRATETATAIVPPTRVDTALTVVVGTAPLHLAAQPMGVNKPLLVNSYSEAVTQIGQSKKWEDYTLSEAVYSEFALYQVYPAIYINVLDPAKHKKTETNVNVTLTDNTGIIEKPVLLNTLVVRKTQAAEPLQIDKDYTATYNDDEQLVISMTAPAASVVVTYDYLDPSMVTEDDIIGGVASDGSLKGLELVHQVFPQFGLIPCTILAPGWSHKSAVAAVMKAKETNISGIFSGLSLADADTETVRNYTQVVEWKNKNNYNSNSQVLCWPKVSLGGRQFHLSTQLAHLMGQTDAAHDNLPHYSPSNKGLQADSSVLKDGTEVYLTPINGAYLNGQGVHTALNFIGGWKAWGNRTTAYPSKTDPKDTFIPVRRMFNFVINTLITTYWSKIDDPTNLRLVDSVVNSAQLWLNSLVSRGALLGARVEFREADNAKTDLMDGIIRFKVYLTPPSPAREIVFDLEYDVEYLSVLFG</sequence>
<name>A0A6N2Z9L3_9FIRM</name>
<evidence type="ECO:0000313" key="1">
    <source>
        <dbReference type="EMBL" id="VYT73812.1"/>
    </source>
</evidence>
<protein>
    <submittedName>
        <fullName evidence="1">Phage tail sheath protein</fullName>
    </submittedName>
</protein>
<dbReference type="PANTHER" id="PTHR35861:SF2">
    <property type="entry name" value="FELS-2 PROPHAGE PROTEIN"/>
    <property type="match status" value="1"/>
</dbReference>
<dbReference type="RefSeq" id="WP_156704064.1">
    <property type="nucleotide sequence ID" value="NZ_CACRUX010000012.1"/>
</dbReference>
<dbReference type="AlphaFoldDB" id="A0A6N2Z9L3"/>